<dbReference type="GO" id="GO:0016887">
    <property type="term" value="F:ATP hydrolysis activity"/>
    <property type="evidence" value="ECO:0007669"/>
    <property type="project" value="UniProtKB-UniRule"/>
</dbReference>
<gene>
    <name evidence="11" type="ORF">SAMN05192546_103259</name>
</gene>
<dbReference type="GO" id="GO:0015418">
    <property type="term" value="F:ABC-type quaternary ammonium compound transporting activity"/>
    <property type="evidence" value="ECO:0007669"/>
    <property type="project" value="UniProtKB-EC"/>
</dbReference>
<evidence type="ECO:0000256" key="6">
    <source>
        <dbReference type="ARBA" id="ARBA00023122"/>
    </source>
</evidence>
<evidence type="ECO:0000256" key="7">
    <source>
        <dbReference type="PROSITE-ProRule" id="PRU00703"/>
    </source>
</evidence>
<keyword evidence="8" id="KW-1003">Cell membrane</keyword>
<dbReference type="PROSITE" id="PS50893">
    <property type="entry name" value="ABC_TRANSPORTER_2"/>
    <property type="match status" value="1"/>
</dbReference>
<dbReference type="FunFam" id="3.40.50.300:FF:000201">
    <property type="entry name" value="Glycine betaine/L-proline ABC transporter ATP-binding protein"/>
    <property type="match status" value="1"/>
</dbReference>
<evidence type="ECO:0000313" key="12">
    <source>
        <dbReference type="Proteomes" id="UP000199230"/>
    </source>
</evidence>
<dbReference type="Gene3D" id="3.10.580.10">
    <property type="entry name" value="CBS-domain"/>
    <property type="match status" value="1"/>
</dbReference>
<reference evidence="11 12" key="1">
    <citation type="submission" date="2016-10" db="EMBL/GenBank/DDBJ databases">
        <authorList>
            <person name="de Groot N.N."/>
        </authorList>
    </citation>
    <scope>NUCLEOTIDE SEQUENCE [LARGE SCALE GENOMIC DNA]</scope>
    <source>
        <strain evidence="11 12">APO</strain>
    </source>
</reference>
<dbReference type="AlphaFoldDB" id="A0A1H3LJU8"/>
<dbReference type="SUPFAM" id="SSF52540">
    <property type="entry name" value="P-loop containing nucleoside triphosphate hydrolases"/>
    <property type="match status" value="1"/>
</dbReference>
<dbReference type="InterPro" id="IPR003439">
    <property type="entry name" value="ABC_transporter-like_ATP-bd"/>
</dbReference>
<dbReference type="EMBL" id="FNPV01000003">
    <property type="protein sequence ID" value="SDY64807.1"/>
    <property type="molecule type" value="Genomic_DNA"/>
</dbReference>
<feature type="domain" description="ABC transporter" evidence="9">
    <location>
        <begin position="28"/>
        <end position="264"/>
    </location>
</feature>
<evidence type="ECO:0000256" key="8">
    <source>
        <dbReference type="RuleBase" id="RU369116"/>
    </source>
</evidence>
<protein>
    <recommendedName>
        <fullName evidence="8">Quaternary amine transport ATP-binding protein</fullName>
        <ecNumber evidence="8">7.6.2.9</ecNumber>
    </recommendedName>
</protein>
<dbReference type="NCBIfam" id="TIGR01186">
    <property type="entry name" value="proV"/>
    <property type="match status" value="1"/>
</dbReference>
<dbReference type="GO" id="GO:0005524">
    <property type="term" value="F:ATP binding"/>
    <property type="evidence" value="ECO:0007669"/>
    <property type="project" value="UniProtKB-UniRule"/>
</dbReference>
<dbReference type="CDD" id="cd03294">
    <property type="entry name" value="ABC_Pro_Gly_Betaine"/>
    <property type="match status" value="1"/>
</dbReference>
<dbReference type="SMART" id="SM00382">
    <property type="entry name" value="AAA"/>
    <property type="match status" value="1"/>
</dbReference>
<evidence type="ECO:0000259" key="10">
    <source>
        <dbReference type="PROSITE" id="PS51371"/>
    </source>
</evidence>
<dbReference type="Pfam" id="PF00005">
    <property type="entry name" value="ABC_tran"/>
    <property type="match status" value="1"/>
</dbReference>
<evidence type="ECO:0000256" key="4">
    <source>
        <dbReference type="ARBA" id="ARBA00022840"/>
    </source>
</evidence>
<comment type="similarity">
    <text evidence="1 8">Belongs to the ABC transporter superfamily.</text>
</comment>
<keyword evidence="4 8" id="KW-0067">ATP-binding</keyword>
<dbReference type="RefSeq" id="WP_093312046.1">
    <property type="nucleotide sequence ID" value="NZ_FNPV01000003.1"/>
</dbReference>
<keyword evidence="12" id="KW-1185">Reference proteome</keyword>
<dbReference type="GO" id="GO:0006865">
    <property type="term" value="P:amino acid transport"/>
    <property type="evidence" value="ECO:0007669"/>
    <property type="project" value="UniProtKB-UniRule"/>
</dbReference>
<dbReference type="EC" id="7.6.2.9" evidence="8"/>
<accession>A0A1H3LJU8</accession>
<evidence type="ECO:0000256" key="2">
    <source>
        <dbReference type="ARBA" id="ARBA00022448"/>
    </source>
</evidence>
<dbReference type="Proteomes" id="UP000199230">
    <property type="component" value="Unassembled WGS sequence"/>
</dbReference>
<evidence type="ECO:0000256" key="1">
    <source>
        <dbReference type="ARBA" id="ARBA00005417"/>
    </source>
</evidence>
<dbReference type="InterPro" id="IPR027417">
    <property type="entry name" value="P-loop_NTPase"/>
</dbReference>
<dbReference type="PANTHER" id="PTHR43869">
    <property type="entry name" value="GLYCINE BETAINE/PROLINE BETAINE TRANSPORT SYSTEM ATP-BINDING PROTEIN PROV"/>
    <property type="match status" value="1"/>
</dbReference>
<dbReference type="STRING" id="159292.SAMN05192546_103259"/>
<evidence type="ECO:0000256" key="3">
    <source>
        <dbReference type="ARBA" id="ARBA00022741"/>
    </source>
</evidence>
<keyword evidence="6 7" id="KW-0129">CBS domain</keyword>
<keyword evidence="5" id="KW-0029">Amino-acid transport</keyword>
<evidence type="ECO:0000313" key="11">
    <source>
        <dbReference type="EMBL" id="SDY64807.1"/>
    </source>
</evidence>
<dbReference type="Gene3D" id="3.40.50.300">
    <property type="entry name" value="P-loop containing nucleotide triphosphate hydrolases"/>
    <property type="match status" value="1"/>
</dbReference>
<dbReference type="InterPro" id="IPR003593">
    <property type="entry name" value="AAA+_ATPase"/>
</dbReference>
<evidence type="ECO:0000256" key="5">
    <source>
        <dbReference type="ARBA" id="ARBA00022970"/>
    </source>
</evidence>
<dbReference type="InterPro" id="IPR051921">
    <property type="entry name" value="ABC_osmolyte_uptake_ATP-bind"/>
</dbReference>
<keyword evidence="3 8" id="KW-0547">Nucleotide-binding</keyword>
<evidence type="ECO:0000259" key="9">
    <source>
        <dbReference type="PROSITE" id="PS50893"/>
    </source>
</evidence>
<dbReference type="GO" id="GO:0005886">
    <property type="term" value="C:plasma membrane"/>
    <property type="evidence" value="ECO:0007669"/>
    <property type="project" value="UniProtKB-SubCell"/>
</dbReference>
<comment type="subunit">
    <text evidence="8">The complex is probably composed of two ATP-binding proteins, two transmembrane proteins and a solute-binding protein.</text>
</comment>
<feature type="domain" description="CBS" evidence="10">
    <location>
        <begin position="279"/>
        <end position="339"/>
    </location>
</feature>
<dbReference type="Pfam" id="PF00571">
    <property type="entry name" value="CBS"/>
    <property type="match status" value="2"/>
</dbReference>
<dbReference type="GO" id="GO:0031460">
    <property type="term" value="P:glycine betaine transport"/>
    <property type="evidence" value="ECO:0007669"/>
    <property type="project" value="InterPro"/>
</dbReference>
<dbReference type="InterPro" id="IPR017871">
    <property type="entry name" value="ABC_transporter-like_CS"/>
</dbReference>
<dbReference type="PROSITE" id="PS51371">
    <property type="entry name" value="CBS"/>
    <property type="match status" value="1"/>
</dbReference>
<proteinExistence type="inferred from homology"/>
<comment type="subcellular location">
    <subcellularLocation>
        <location evidence="8">Cell inner membrane</location>
        <topology evidence="8">Peripheral membrane protein</topology>
    </subcellularLocation>
</comment>
<keyword evidence="8" id="KW-0997">Cell inner membrane</keyword>
<sequence>MATIKVENITKIFGDRPKKALEMLDQQISKDEILEKTGSTVGVNKASFEVGEGEIFVIMGLSGSGKSTLIRCMNRLIEPTSGDVWVDDENVTKMNEEQLRNFRRYKQAMVFQKFALFPHRTVAENVAFGLEIQDISLEERMDKALEALDLVGLKGYANQKPGQLSGGMQQRVGLARCLAVDPEILFMDEAFSALDPLIRRDMQDELLNLQSKMNKTIVFITHDLDEALKLGDRVAIMKDGIIEQIDAPEDILRNPKTEYVARFVEDVDLAKVLTAEGVMVKAKALARPKDGPRMVLRKMREAGISGIFMVSRDDELIGYISSDDARKAVDEDKTNVEDILQKDIVTTLPDTTLNDLFELTASASVPVAVVDEHKKFKGLIIRGSLLSGLVKEAYPHDDE</sequence>
<comment type="catalytic activity">
    <reaction evidence="8">
        <text>a quaternary ammonium(out) + ATP + H2O = a quaternary ammonium(in) + ADP + phosphate + H(+)</text>
        <dbReference type="Rhea" id="RHEA:11036"/>
        <dbReference type="ChEBI" id="CHEBI:15377"/>
        <dbReference type="ChEBI" id="CHEBI:15378"/>
        <dbReference type="ChEBI" id="CHEBI:30616"/>
        <dbReference type="ChEBI" id="CHEBI:35267"/>
        <dbReference type="ChEBI" id="CHEBI:43474"/>
        <dbReference type="ChEBI" id="CHEBI:456216"/>
    </reaction>
</comment>
<dbReference type="GO" id="GO:0006970">
    <property type="term" value="P:response to osmotic stress"/>
    <property type="evidence" value="ECO:0007669"/>
    <property type="project" value="UniProtKB-ARBA"/>
</dbReference>
<dbReference type="InterPro" id="IPR000644">
    <property type="entry name" value="CBS_dom"/>
</dbReference>
<organism evidence="11 12">
    <name type="scientific">Tindallia californiensis</name>
    <dbReference type="NCBI Taxonomy" id="159292"/>
    <lineage>
        <taxon>Bacteria</taxon>
        <taxon>Bacillati</taxon>
        <taxon>Bacillota</taxon>
        <taxon>Clostridia</taxon>
        <taxon>Peptostreptococcales</taxon>
        <taxon>Tindalliaceae</taxon>
        <taxon>Tindallia</taxon>
    </lineage>
</organism>
<dbReference type="InterPro" id="IPR046342">
    <property type="entry name" value="CBS_dom_sf"/>
</dbReference>
<name>A0A1H3LJU8_9FIRM</name>
<dbReference type="SUPFAM" id="SSF54631">
    <property type="entry name" value="CBS-domain pair"/>
    <property type="match status" value="1"/>
</dbReference>
<keyword evidence="2 8" id="KW-0813">Transport</keyword>
<dbReference type="PROSITE" id="PS00211">
    <property type="entry name" value="ABC_TRANSPORTER_1"/>
    <property type="match status" value="1"/>
</dbReference>
<keyword evidence="8" id="KW-0472">Membrane</keyword>
<dbReference type="InterPro" id="IPR005892">
    <property type="entry name" value="Gly-betaine_transp_ATP-bd"/>
</dbReference>
<dbReference type="PANTHER" id="PTHR43869:SF1">
    <property type="entry name" value="GLYCINE BETAINE_PROLINE BETAINE TRANSPORT SYSTEM ATP-BINDING PROTEIN PROV"/>
    <property type="match status" value="1"/>
</dbReference>